<dbReference type="Proteomes" id="UP001596312">
    <property type="component" value="Unassembled WGS sequence"/>
</dbReference>
<name>A0ABD5V2X5_9EURY</name>
<reference evidence="2 3" key="1">
    <citation type="journal article" date="2019" name="Int. J. Syst. Evol. Microbiol.">
        <title>The Global Catalogue of Microorganisms (GCM) 10K type strain sequencing project: providing services to taxonomists for standard genome sequencing and annotation.</title>
        <authorList>
            <consortium name="The Broad Institute Genomics Platform"/>
            <consortium name="The Broad Institute Genome Sequencing Center for Infectious Disease"/>
            <person name="Wu L."/>
            <person name="Ma J."/>
        </authorList>
    </citation>
    <scope>NUCLEOTIDE SEQUENCE [LARGE SCALE GENOMIC DNA]</scope>
    <source>
        <strain evidence="2 3">CGMCC 1.3240</strain>
    </source>
</reference>
<organism evidence="2 3">
    <name type="scientific">Halalkalicoccus tibetensis</name>
    <dbReference type="NCBI Taxonomy" id="175632"/>
    <lineage>
        <taxon>Archaea</taxon>
        <taxon>Methanobacteriati</taxon>
        <taxon>Methanobacteriota</taxon>
        <taxon>Stenosarchaea group</taxon>
        <taxon>Halobacteria</taxon>
        <taxon>Halobacteriales</taxon>
        <taxon>Halococcaceae</taxon>
        <taxon>Halalkalicoccus</taxon>
    </lineage>
</organism>
<dbReference type="Pfam" id="PF24035">
    <property type="entry name" value="DUF7344"/>
    <property type="match status" value="1"/>
</dbReference>
<proteinExistence type="predicted"/>
<dbReference type="Gene3D" id="1.10.10.10">
    <property type="entry name" value="Winged helix-like DNA-binding domain superfamily/Winged helix DNA-binding domain"/>
    <property type="match status" value="1"/>
</dbReference>
<evidence type="ECO:0000313" key="2">
    <source>
        <dbReference type="EMBL" id="MFC6904653.1"/>
    </source>
</evidence>
<feature type="domain" description="DUF7344" evidence="1">
    <location>
        <begin position="16"/>
        <end position="94"/>
    </location>
</feature>
<dbReference type="AlphaFoldDB" id="A0ABD5V2X5"/>
<dbReference type="InterPro" id="IPR036388">
    <property type="entry name" value="WH-like_DNA-bd_sf"/>
</dbReference>
<dbReference type="InterPro" id="IPR055768">
    <property type="entry name" value="DUF7344"/>
</dbReference>
<evidence type="ECO:0000259" key="1">
    <source>
        <dbReference type="Pfam" id="PF24035"/>
    </source>
</evidence>
<gene>
    <name evidence="2" type="ORF">ACFQGH_05505</name>
</gene>
<comment type="caution">
    <text evidence="2">The sequence shown here is derived from an EMBL/GenBank/DDBJ whole genome shotgun (WGS) entry which is preliminary data.</text>
</comment>
<dbReference type="RefSeq" id="WP_340603168.1">
    <property type="nucleotide sequence ID" value="NZ_JBBMXV010000002.1"/>
</dbReference>
<sequence>MNRRTVSSALSLETVFGVLSERRKRYALYVLHWTEGNAMSVGQLARRIAEKEGGGANGDDPSRERIAKDLRQRHVPELVAMNVVEYDGRSETVRYHCVPSLEEWLEHAAYKEGEHPDC</sequence>
<accession>A0ABD5V2X5</accession>
<dbReference type="EMBL" id="JBHSXQ010000002">
    <property type="protein sequence ID" value="MFC6904653.1"/>
    <property type="molecule type" value="Genomic_DNA"/>
</dbReference>
<evidence type="ECO:0000313" key="3">
    <source>
        <dbReference type="Proteomes" id="UP001596312"/>
    </source>
</evidence>
<keyword evidence="3" id="KW-1185">Reference proteome</keyword>
<protein>
    <recommendedName>
        <fullName evidence="1">DUF7344 domain-containing protein</fullName>
    </recommendedName>
</protein>